<organism evidence="5 6">
    <name type="scientific">Coniochaeta pulveracea</name>
    <dbReference type="NCBI Taxonomy" id="177199"/>
    <lineage>
        <taxon>Eukaryota</taxon>
        <taxon>Fungi</taxon>
        <taxon>Dikarya</taxon>
        <taxon>Ascomycota</taxon>
        <taxon>Pezizomycotina</taxon>
        <taxon>Sordariomycetes</taxon>
        <taxon>Sordariomycetidae</taxon>
        <taxon>Coniochaetales</taxon>
        <taxon>Coniochaetaceae</taxon>
        <taxon>Coniochaeta</taxon>
    </lineage>
</organism>
<dbReference type="InterPro" id="IPR036452">
    <property type="entry name" value="Ribo_hydro-like"/>
</dbReference>
<dbReference type="OrthoDB" id="187522at2759"/>
<gene>
    <name evidence="5" type="ORF">DL546_004477</name>
</gene>
<proteinExistence type="inferred from homology"/>
<evidence type="ECO:0000313" key="5">
    <source>
        <dbReference type="EMBL" id="RKU45393.1"/>
    </source>
</evidence>
<dbReference type="STRING" id="177199.A0A420YBZ0"/>
<sequence length="392" mass="43207">MGFLSSLLLLPLTFIHLNSAVNTPKKNLIIDTDLYSDVDDAGALLLAATSPDVNLLAVNINTKTTFSVLAASAILSHYGHSHVPIGIPRPLTNITFFDGWYFSLGEYASKTAYHFSGGKLKWEDRDRLEELDDLWDPVALYRKVLSEAEDGSVTIASIGFLDNLSGLLNSTGDKYSSLSGPRLLSAKVRELVIMGGGYPTGHSWNFFGSSSSLTAHVINNWDSLVPSVPLFYVGDDVGKYVLTGTPLMTSGPDNDPVKWAYIWYSYYQPRASWDPLAVLYAVHGLGDTFELGNEYGYNHVDPANGTNTWVWEEGRRNQFFLRLKKRNETVAAKVDELFLQGSLSAGRQGAGRGGERLTGQARKKDGGGLLWWAYLSLCTVLGTVIVWFSRWT</sequence>
<keyword evidence="3" id="KW-0732">Signal</keyword>
<comment type="similarity">
    <text evidence="1">Belongs to the IUNH family.</text>
</comment>
<dbReference type="PANTHER" id="PTHR43264:SF1">
    <property type="entry name" value="INOSINE_URIDINE-PREFERRING NUCLEOSIDE HYDROLASE DOMAIN-CONTAINING PROTEIN"/>
    <property type="match status" value="1"/>
</dbReference>
<keyword evidence="2" id="KW-0472">Membrane</keyword>
<evidence type="ECO:0000259" key="4">
    <source>
        <dbReference type="Pfam" id="PF01156"/>
    </source>
</evidence>
<accession>A0A420YBZ0</accession>
<dbReference type="Proteomes" id="UP000275385">
    <property type="component" value="Unassembled WGS sequence"/>
</dbReference>
<keyword evidence="2" id="KW-1133">Transmembrane helix</keyword>
<dbReference type="SUPFAM" id="SSF53590">
    <property type="entry name" value="Nucleoside hydrolase"/>
    <property type="match status" value="1"/>
</dbReference>
<feature type="domain" description="Inosine/uridine-preferring nucleoside hydrolase" evidence="4">
    <location>
        <begin position="28"/>
        <end position="199"/>
    </location>
</feature>
<feature type="chain" id="PRO_5019357141" description="Inosine/uridine-preferring nucleoside hydrolase domain-containing protein" evidence="3">
    <location>
        <begin position="21"/>
        <end position="392"/>
    </location>
</feature>
<dbReference type="InterPro" id="IPR001910">
    <property type="entry name" value="Inosine/uridine_hydrolase_dom"/>
</dbReference>
<evidence type="ECO:0000256" key="2">
    <source>
        <dbReference type="SAM" id="Phobius"/>
    </source>
</evidence>
<name>A0A420YBZ0_9PEZI</name>
<dbReference type="Gene3D" id="3.90.245.10">
    <property type="entry name" value="Ribonucleoside hydrolase-like"/>
    <property type="match status" value="1"/>
</dbReference>
<dbReference type="PANTHER" id="PTHR43264">
    <property type="match status" value="1"/>
</dbReference>
<keyword evidence="2" id="KW-0812">Transmembrane</keyword>
<evidence type="ECO:0000256" key="1">
    <source>
        <dbReference type="ARBA" id="ARBA00009176"/>
    </source>
</evidence>
<dbReference type="EMBL" id="QVQW01000021">
    <property type="protein sequence ID" value="RKU45393.1"/>
    <property type="molecule type" value="Genomic_DNA"/>
</dbReference>
<dbReference type="Pfam" id="PF01156">
    <property type="entry name" value="IU_nuc_hydro"/>
    <property type="match status" value="1"/>
</dbReference>
<protein>
    <recommendedName>
        <fullName evidence="4">Inosine/uridine-preferring nucleoside hydrolase domain-containing protein</fullName>
    </recommendedName>
</protein>
<feature type="signal peptide" evidence="3">
    <location>
        <begin position="1"/>
        <end position="20"/>
    </location>
</feature>
<dbReference type="AlphaFoldDB" id="A0A420YBZ0"/>
<evidence type="ECO:0000256" key="3">
    <source>
        <dbReference type="SAM" id="SignalP"/>
    </source>
</evidence>
<keyword evidence="6" id="KW-1185">Reference proteome</keyword>
<dbReference type="GO" id="GO:0016799">
    <property type="term" value="F:hydrolase activity, hydrolyzing N-glycosyl compounds"/>
    <property type="evidence" value="ECO:0007669"/>
    <property type="project" value="InterPro"/>
</dbReference>
<comment type="caution">
    <text evidence="5">The sequence shown here is derived from an EMBL/GenBank/DDBJ whole genome shotgun (WGS) entry which is preliminary data.</text>
</comment>
<reference evidence="5 6" key="1">
    <citation type="submission" date="2018-08" db="EMBL/GenBank/DDBJ databases">
        <title>Draft genome of the lignicolous fungus Coniochaeta pulveracea.</title>
        <authorList>
            <person name="Borstlap C.J."/>
            <person name="De Witt R.N."/>
            <person name="Botha A."/>
            <person name="Volschenk H."/>
        </authorList>
    </citation>
    <scope>NUCLEOTIDE SEQUENCE [LARGE SCALE GENOMIC DNA]</scope>
    <source>
        <strain evidence="5 6">CAB683</strain>
    </source>
</reference>
<feature type="transmembrane region" description="Helical" evidence="2">
    <location>
        <begin position="369"/>
        <end position="388"/>
    </location>
</feature>
<evidence type="ECO:0000313" key="6">
    <source>
        <dbReference type="Proteomes" id="UP000275385"/>
    </source>
</evidence>